<dbReference type="GO" id="GO:0005634">
    <property type="term" value="C:nucleus"/>
    <property type="evidence" value="ECO:0000318"/>
    <property type="project" value="GO_Central"/>
</dbReference>
<dbReference type="SUPFAM" id="SSF64356">
    <property type="entry name" value="SNARE-like"/>
    <property type="match status" value="1"/>
</dbReference>
<dbReference type="GO" id="GO:0006888">
    <property type="term" value="P:endoplasmic reticulum to Golgi vesicle-mediated transport"/>
    <property type="evidence" value="ECO:0000318"/>
    <property type="project" value="GO_Central"/>
</dbReference>
<dbReference type="OMA" id="FHYIVHC"/>
<organism evidence="3 4">
    <name type="scientific">Dictyostelium purpureum</name>
    <name type="common">Slime mold</name>
    <dbReference type="NCBI Taxonomy" id="5786"/>
    <lineage>
        <taxon>Eukaryota</taxon>
        <taxon>Amoebozoa</taxon>
        <taxon>Evosea</taxon>
        <taxon>Eumycetozoa</taxon>
        <taxon>Dictyostelia</taxon>
        <taxon>Dictyosteliales</taxon>
        <taxon>Dictyosteliaceae</taxon>
        <taxon>Dictyostelium</taxon>
    </lineage>
</organism>
<dbReference type="AlphaFoldDB" id="F0ZGS0"/>
<sequence>MKKIVCVAIVGKGNNPLFIQDFSSSITDENKLKLHYIVHCSLDIIEDKPGVPTSKKLPSEMYLGLLYPTEDYKVYGYLTNTKIKFIIVVLDNSDIKDSDLKIFFKRLQLLFINTTSNPFYKPNSKIESKKFLQDVTNLVPSL</sequence>
<dbReference type="eggNOG" id="KOG3444">
    <property type="taxonomic scope" value="Eukaryota"/>
</dbReference>
<accession>F0ZGS0</accession>
<dbReference type="InterPro" id="IPR044760">
    <property type="entry name" value="TRAPPC2L"/>
</dbReference>
<gene>
    <name evidence="3" type="ORF">DICPUDRAFT_31131</name>
</gene>
<dbReference type="PANTHER" id="PTHR12403">
    <property type="entry name" value="TRAFFICKING PROTEIN PARTICLE COMPLEX SUBUNIT 2"/>
    <property type="match status" value="1"/>
</dbReference>
<dbReference type="CDD" id="cd14854">
    <property type="entry name" value="TRAPPC2L"/>
    <property type="match status" value="1"/>
</dbReference>
<evidence type="ECO:0000256" key="2">
    <source>
        <dbReference type="ARBA" id="ARBA00024408"/>
    </source>
</evidence>
<keyword evidence="4" id="KW-1185">Reference proteome</keyword>
<dbReference type="GO" id="GO:0005737">
    <property type="term" value="C:cytoplasm"/>
    <property type="evidence" value="ECO:0000318"/>
    <property type="project" value="GO_Central"/>
</dbReference>
<reference evidence="4" key="1">
    <citation type="journal article" date="2011" name="Genome Biol.">
        <title>Comparative genomics of the social amoebae Dictyostelium discoideum and Dictyostelium purpureum.</title>
        <authorList>
            <consortium name="US DOE Joint Genome Institute (JGI-PGF)"/>
            <person name="Sucgang R."/>
            <person name="Kuo A."/>
            <person name="Tian X."/>
            <person name="Salerno W."/>
            <person name="Parikh A."/>
            <person name="Feasley C.L."/>
            <person name="Dalin E."/>
            <person name="Tu H."/>
            <person name="Huang E."/>
            <person name="Barry K."/>
            <person name="Lindquist E."/>
            <person name="Shapiro H."/>
            <person name="Bruce D."/>
            <person name="Schmutz J."/>
            <person name="Salamov A."/>
            <person name="Fey P."/>
            <person name="Gaudet P."/>
            <person name="Anjard C."/>
            <person name="Babu M.M."/>
            <person name="Basu S."/>
            <person name="Bushmanova Y."/>
            <person name="van der Wel H."/>
            <person name="Katoh-Kurasawa M."/>
            <person name="Dinh C."/>
            <person name="Coutinho P.M."/>
            <person name="Saito T."/>
            <person name="Elias M."/>
            <person name="Schaap P."/>
            <person name="Kay R.R."/>
            <person name="Henrissat B."/>
            <person name="Eichinger L."/>
            <person name="Rivero F."/>
            <person name="Putnam N.H."/>
            <person name="West C.M."/>
            <person name="Loomis W.F."/>
            <person name="Chisholm R.L."/>
            <person name="Shaulsky G."/>
            <person name="Strassmann J.E."/>
            <person name="Queller D.C."/>
            <person name="Kuspa A."/>
            <person name="Grigoriev I.V."/>
        </authorList>
    </citation>
    <scope>NUCLEOTIDE SEQUENCE [LARGE SCALE GENOMIC DNA]</scope>
    <source>
        <strain evidence="4">QSDP1</strain>
    </source>
</reference>
<dbReference type="KEGG" id="dpp:DICPUDRAFT_31131"/>
<protein>
    <recommendedName>
        <fullName evidence="2">Trafficking protein particle complex subunit 2-like protein</fullName>
    </recommendedName>
</protein>
<dbReference type="VEuPathDB" id="AmoebaDB:DICPUDRAFT_31131"/>
<dbReference type="GO" id="GO:0030008">
    <property type="term" value="C:TRAPP complex"/>
    <property type="evidence" value="ECO:0000318"/>
    <property type="project" value="GO_Central"/>
</dbReference>
<dbReference type="OrthoDB" id="10258445at2759"/>
<name>F0ZGS0_DICPU</name>
<evidence type="ECO:0000313" key="3">
    <source>
        <dbReference type="EMBL" id="EGC36874.1"/>
    </source>
</evidence>
<dbReference type="Gene3D" id="3.30.450.70">
    <property type="match status" value="1"/>
</dbReference>
<evidence type="ECO:0000313" key="4">
    <source>
        <dbReference type="Proteomes" id="UP000001064"/>
    </source>
</evidence>
<dbReference type="InterPro" id="IPR006722">
    <property type="entry name" value="Sedlin"/>
</dbReference>
<dbReference type="RefSeq" id="XP_003286596.1">
    <property type="nucleotide sequence ID" value="XM_003286548.1"/>
</dbReference>
<dbReference type="Pfam" id="PF04628">
    <property type="entry name" value="Sedlin_N"/>
    <property type="match status" value="1"/>
</dbReference>
<proteinExistence type="inferred from homology"/>
<evidence type="ECO:0000256" key="1">
    <source>
        <dbReference type="ARBA" id="ARBA00006626"/>
    </source>
</evidence>
<dbReference type="FunCoup" id="F0ZGS0">
    <property type="interactions" value="273"/>
</dbReference>
<comment type="similarity">
    <text evidence="1">Belongs to the TRAPP small subunits family. Sedlin subfamily.</text>
</comment>
<dbReference type="GeneID" id="10503990"/>
<dbReference type="STRING" id="5786.F0ZGS0"/>
<dbReference type="InterPro" id="IPR011012">
    <property type="entry name" value="Longin-like_dom_sf"/>
</dbReference>
<dbReference type="EMBL" id="GL871014">
    <property type="protein sequence ID" value="EGC36874.1"/>
    <property type="molecule type" value="Genomic_DNA"/>
</dbReference>
<dbReference type="Proteomes" id="UP000001064">
    <property type="component" value="Unassembled WGS sequence"/>
</dbReference>
<dbReference type="InParanoid" id="F0ZGS0"/>